<dbReference type="Gene3D" id="3.30.420.40">
    <property type="match status" value="1"/>
</dbReference>
<accession>A5DBA5</accession>
<feature type="domain" description="Carbohydrate kinase FGGY C-terminal" evidence="2">
    <location>
        <begin position="276"/>
        <end position="486"/>
    </location>
</feature>
<organism evidence="3 4">
    <name type="scientific">Meyerozyma guilliermondii (strain ATCC 6260 / CBS 566 / DSM 6381 / JCM 1539 / NBRC 10279 / NRRL Y-324)</name>
    <name type="common">Yeast</name>
    <name type="synonym">Candida guilliermondii</name>
    <dbReference type="NCBI Taxonomy" id="294746"/>
    <lineage>
        <taxon>Eukaryota</taxon>
        <taxon>Fungi</taxon>
        <taxon>Dikarya</taxon>
        <taxon>Ascomycota</taxon>
        <taxon>Saccharomycotina</taxon>
        <taxon>Pichiomycetes</taxon>
        <taxon>Debaryomycetaceae</taxon>
        <taxon>Meyerozyma</taxon>
    </lineage>
</organism>
<dbReference type="SUPFAM" id="SSF53067">
    <property type="entry name" value="Actin-like ATPase domain"/>
    <property type="match status" value="2"/>
</dbReference>
<dbReference type="KEGG" id="pgu:PGUG_00560"/>
<dbReference type="Gene3D" id="1.20.58.2240">
    <property type="match status" value="1"/>
</dbReference>
<dbReference type="GO" id="GO:0019321">
    <property type="term" value="P:pentose metabolic process"/>
    <property type="evidence" value="ECO:0007669"/>
    <property type="project" value="TreeGrafter"/>
</dbReference>
<dbReference type="InParanoid" id="A5DBA5"/>
<dbReference type="FunCoup" id="A5DBA5">
    <property type="interactions" value="25"/>
</dbReference>
<dbReference type="InterPro" id="IPR018484">
    <property type="entry name" value="FGGY_N"/>
</dbReference>
<dbReference type="STRING" id="294746.A5DBA5"/>
<dbReference type="OrthoDB" id="203824at2759"/>
<dbReference type="HOGENOM" id="CLU_009281_10_3_1"/>
<dbReference type="InterPro" id="IPR043129">
    <property type="entry name" value="ATPase_NBD"/>
</dbReference>
<dbReference type="PANTHER" id="PTHR43435">
    <property type="entry name" value="RIBULOKINASE"/>
    <property type="match status" value="1"/>
</dbReference>
<evidence type="ECO:0000313" key="3">
    <source>
        <dbReference type="EMBL" id="EDK36462.2"/>
    </source>
</evidence>
<dbReference type="InterPro" id="IPR018485">
    <property type="entry name" value="FGGY_C"/>
</dbReference>
<evidence type="ECO:0000259" key="1">
    <source>
        <dbReference type="Pfam" id="PF00370"/>
    </source>
</evidence>
<dbReference type="OMA" id="CIDCYAG"/>
<dbReference type="PANTHER" id="PTHR43435:SF1">
    <property type="entry name" value="PROTEIN MPA43"/>
    <property type="match status" value="1"/>
</dbReference>
<dbReference type="RefSeq" id="XP_001487183.2">
    <property type="nucleotide sequence ID" value="XM_001487133.1"/>
</dbReference>
<dbReference type="AlphaFoldDB" id="A5DBA5"/>
<dbReference type="Pfam" id="PF00370">
    <property type="entry name" value="FGGY_N"/>
    <property type="match status" value="1"/>
</dbReference>
<sequence length="556" mass="62434">MSYLGVDVGSGSVRCMLMAENYRATQSREISINYNHENRAIVTQSSREIYKAIEESFRHLLKSSPVKAIDGISVTATCSMVVREVIDEEGTKMVLGPYNGDQDIIMWMDSRSSGECEKLNGLVPKDKLSFVGGSYIPEMGLPKLKWLSDHTDKQLMCFELYDWISHLLIVGNGETVPYNHSYGTDDVAMDGSIKGWSEDFLSSVKIRNGIRVGGYGLDRPRVMPLGSAIGTMTSKLSAKLGISGQPAIYHGCIDCYAGWVSTNPEILEREVDGTLSMIAGTSTCFVLPTSSSQAKPIDGIWGPFWQLLPNKRVYSFGQPATGKLFEDLFREFNDLIGDHNNFEFVERETRKIELEHNQTINSLIRCYFYYGDVYGNRSPYNDFSMSEAFIDGANSSILQASLLRDHTITSLVVRYNLILEFLAFQTEQIIRNIQNESIDQVEVSGSQAANARFMQLLSTVLQVPVISTPASSHYQVVEGSCLIAMWGHRLQKDLGYRKEIREPRLKKIYDPAQGANSELLRTKSKLVEQFSKLQIIFRHQMESFPKAVESSNEVSH</sequence>
<dbReference type="GO" id="GO:0005737">
    <property type="term" value="C:cytoplasm"/>
    <property type="evidence" value="ECO:0007669"/>
    <property type="project" value="TreeGrafter"/>
</dbReference>
<name>A5DBA5_PICGU</name>
<evidence type="ECO:0000259" key="2">
    <source>
        <dbReference type="Pfam" id="PF02782"/>
    </source>
</evidence>
<dbReference type="GeneID" id="5128950"/>
<dbReference type="VEuPathDB" id="FungiDB:PGUG_00560"/>
<keyword evidence="4" id="KW-1185">Reference proteome</keyword>
<feature type="domain" description="Carbohydrate kinase FGGY N-terminal" evidence="1">
    <location>
        <begin position="3"/>
        <end position="256"/>
    </location>
</feature>
<gene>
    <name evidence="3" type="ORF">PGUG_00560</name>
</gene>
<protein>
    <recommendedName>
        <fullName evidence="5">Carbohydrate kinase FGGY C-terminal domain-containing protein</fullName>
    </recommendedName>
</protein>
<evidence type="ECO:0008006" key="5">
    <source>
        <dbReference type="Google" id="ProtNLM"/>
    </source>
</evidence>
<dbReference type="GO" id="GO:0019150">
    <property type="term" value="F:D-ribulokinase activity"/>
    <property type="evidence" value="ECO:0007669"/>
    <property type="project" value="TreeGrafter"/>
</dbReference>
<dbReference type="EMBL" id="CH408155">
    <property type="protein sequence ID" value="EDK36462.2"/>
    <property type="molecule type" value="Genomic_DNA"/>
</dbReference>
<proteinExistence type="predicted"/>
<evidence type="ECO:0000313" key="4">
    <source>
        <dbReference type="Proteomes" id="UP000001997"/>
    </source>
</evidence>
<dbReference type="Proteomes" id="UP000001997">
    <property type="component" value="Unassembled WGS sequence"/>
</dbReference>
<dbReference type="eggNOG" id="KOG2517">
    <property type="taxonomic scope" value="Eukaryota"/>
</dbReference>
<dbReference type="CDD" id="cd07778">
    <property type="entry name" value="ASKHA_NBD_FGGY_MPA43-like"/>
    <property type="match status" value="1"/>
</dbReference>
<dbReference type="Pfam" id="PF02782">
    <property type="entry name" value="FGGY_C"/>
    <property type="match status" value="1"/>
</dbReference>
<reference evidence="3 4" key="1">
    <citation type="journal article" date="2009" name="Nature">
        <title>Evolution of pathogenicity and sexual reproduction in eight Candida genomes.</title>
        <authorList>
            <person name="Butler G."/>
            <person name="Rasmussen M.D."/>
            <person name="Lin M.F."/>
            <person name="Santos M.A."/>
            <person name="Sakthikumar S."/>
            <person name="Munro C.A."/>
            <person name="Rheinbay E."/>
            <person name="Grabherr M."/>
            <person name="Forche A."/>
            <person name="Reedy J.L."/>
            <person name="Agrafioti I."/>
            <person name="Arnaud M.B."/>
            <person name="Bates S."/>
            <person name="Brown A.J."/>
            <person name="Brunke S."/>
            <person name="Costanzo M.C."/>
            <person name="Fitzpatrick D.A."/>
            <person name="de Groot P.W."/>
            <person name="Harris D."/>
            <person name="Hoyer L.L."/>
            <person name="Hube B."/>
            <person name="Klis F.M."/>
            <person name="Kodira C."/>
            <person name="Lennard N."/>
            <person name="Logue M.E."/>
            <person name="Martin R."/>
            <person name="Neiman A.M."/>
            <person name="Nikolaou E."/>
            <person name="Quail M.A."/>
            <person name="Quinn J."/>
            <person name="Santos M.C."/>
            <person name="Schmitzberger F.F."/>
            <person name="Sherlock G."/>
            <person name="Shah P."/>
            <person name="Silverstein K.A."/>
            <person name="Skrzypek M.S."/>
            <person name="Soll D."/>
            <person name="Staggs R."/>
            <person name="Stansfield I."/>
            <person name="Stumpf M.P."/>
            <person name="Sudbery P.E."/>
            <person name="Srikantha T."/>
            <person name="Zeng Q."/>
            <person name="Berman J."/>
            <person name="Berriman M."/>
            <person name="Heitman J."/>
            <person name="Gow N.A."/>
            <person name="Lorenz M.C."/>
            <person name="Birren B.W."/>
            <person name="Kellis M."/>
            <person name="Cuomo C.A."/>
        </authorList>
    </citation>
    <scope>NUCLEOTIDE SEQUENCE [LARGE SCALE GENOMIC DNA]</scope>
    <source>
        <strain evidence="4">ATCC 6260 / CBS 566 / DSM 6381 / JCM 1539 / NBRC 10279 / NRRL Y-324</strain>
    </source>
</reference>